<dbReference type="OrthoDB" id="9810688at2"/>
<dbReference type="InterPro" id="IPR014297">
    <property type="entry name" value="DMSO_DmsB"/>
</dbReference>
<evidence type="ECO:0000256" key="7">
    <source>
        <dbReference type="ARBA" id="ARBA00022982"/>
    </source>
</evidence>
<dbReference type="AlphaFoldDB" id="A0A517DPX6"/>
<keyword evidence="7" id="KW-0249">Electron transport</keyword>
<sequence length="191" mass="20635">MAKQIAFYVEQKFCVGCKTCQVACKDKHDLKVGQLYRRVSETAGGGFEIKGATVIPAVYAFWTSISCNHCGQPVCVENCPVGAVQKQAADGIVYIDQEKCVGCRKCVKSCPYGAPQYNRETRKTGKCDFCRDELAAGKPPVCVAACPLRALDYGPLNVLQRKYGKANETKGLPAGGQTQPALVIAPHRDAL</sequence>
<dbReference type="Pfam" id="PF12800">
    <property type="entry name" value="Fer4_4"/>
    <property type="match status" value="1"/>
</dbReference>
<dbReference type="Pfam" id="PF13247">
    <property type="entry name" value="Fer4_11"/>
    <property type="match status" value="1"/>
</dbReference>
<dbReference type="InterPro" id="IPR050954">
    <property type="entry name" value="ET_IronSulfur_Cluster-Binding"/>
</dbReference>
<keyword evidence="4" id="KW-0004">4Fe-4S</keyword>
<evidence type="ECO:0000256" key="8">
    <source>
        <dbReference type="ARBA" id="ARBA00023004"/>
    </source>
</evidence>
<dbReference type="NCBIfam" id="TIGR02951">
    <property type="entry name" value="DMSO_dmsB"/>
    <property type="match status" value="1"/>
</dbReference>
<dbReference type="InterPro" id="IPR017900">
    <property type="entry name" value="4Fe4S_Fe_S_CS"/>
</dbReference>
<evidence type="ECO:0000256" key="4">
    <source>
        <dbReference type="ARBA" id="ARBA00022485"/>
    </source>
</evidence>
<feature type="domain" description="4Fe-4S ferredoxin-type" evidence="10">
    <location>
        <begin position="91"/>
        <end position="120"/>
    </location>
</feature>
<gene>
    <name evidence="11" type="primary">dmsB_2</name>
    <name evidence="11" type="ORF">SPTER_05990</name>
</gene>
<evidence type="ECO:0000313" key="11">
    <source>
        <dbReference type="EMBL" id="QDR79326.1"/>
    </source>
</evidence>
<dbReference type="CDD" id="cd16371">
    <property type="entry name" value="DMSOR_beta_like"/>
    <property type="match status" value="1"/>
</dbReference>
<dbReference type="KEGG" id="sted:SPTER_05990"/>
<keyword evidence="6" id="KW-0677">Repeat</keyword>
<comment type="function">
    <text evidence="2">Electron transfer subunit of the terminal reductase during anaerobic growth on various sulfoxide and N-oxide compounds.</text>
</comment>
<evidence type="ECO:0000259" key="10">
    <source>
        <dbReference type="PROSITE" id="PS51379"/>
    </source>
</evidence>
<dbReference type="PROSITE" id="PS51379">
    <property type="entry name" value="4FE4S_FER_2"/>
    <property type="match status" value="2"/>
</dbReference>
<keyword evidence="9" id="KW-0411">Iron-sulfur</keyword>
<dbReference type="SUPFAM" id="SSF54862">
    <property type="entry name" value="4Fe-4S ferredoxins"/>
    <property type="match status" value="1"/>
</dbReference>
<dbReference type="Proteomes" id="UP000320776">
    <property type="component" value="Chromosome"/>
</dbReference>
<accession>A0A517DPX6</accession>
<dbReference type="PROSITE" id="PS00198">
    <property type="entry name" value="4FE4S_FER_1"/>
    <property type="match status" value="1"/>
</dbReference>
<dbReference type="GO" id="GO:0046872">
    <property type="term" value="F:metal ion binding"/>
    <property type="evidence" value="ECO:0007669"/>
    <property type="project" value="UniProtKB-KW"/>
</dbReference>
<keyword evidence="3" id="KW-0813">Transport</keyword>
<dbReference type="InterPro" id="IPR017896">
    <property type="entry name" value="4Fe4S_Fe-S-bd"/>
</dbReference>
<dbReference type="PANTHER" id="PTHR43177">
    <property type="entry name" value="PROTEIN NRFC"/>
    <property type="match status" value="1"/>
</dbReference>
<dbReference type="EMBL" id="CP036259">
    <property type="protein sequence ID" value="QDR79326.1"/>
    <property type="molecule type" value="Genomic_DNA"/>
</dbReference>
<feature type="domain" description="4Fe-4S ferredoxin-type" evidence="10">
    <location>
        <begin position="58"/>
        <end position="89"/>
    </location>
</feature>
<proteinExistence type="predicted"/>
<evidence type="ECO:0000256" key="3">
    <source>
        <dbReference type="ARBA" id="ARBA00022448"/>
    </source>
</evidence>
<evidence type="ECO:0000256" key="1">
    <source>
        <dbReference type="ARBA" id="ARBA00001966"/>
    </source>
</evidence>
<evidence type="ECO:0000256" key="2">
    <source>
        <dbReference type="ARBA" id="ARBA00003584"/>
    </source>
</evidence>
<evidence type="ECO:0000256" key="5">
    <source>
        <dbReference type="ARBA" id="ARBA00022723"/>
    </source>
</evidence>
<keyword evidence="12" id="KW-1185">Reference proteome</keyword>
<evidence type="ECO:0000313" key="12">
    <source>
        <dbReference type="Proteomes" id="UP000320776"/>
    </source>
</evidence>
<dbReference type="PANTHER" id="PTHR43177:SF5">
    <property type="entry name" value="ANAEROBIC DIMETHYL SULFOXIDE REDUCTASE CHAIN B-RELATED"/>
    <property type="match status" value="1"/>
</dbReference>
<comment type="cofactor">
    <cofactor evidence="1">
        <name>[4Fe-4S] cluster</name>
        <dbReference type="ChEBI" id="CHEBI:49883"/>
    </cofactor>
</comment>
<evidence type="ECO:0000256" key="9">
    <source>
        <dbReference type="ARBA" id="ARBA00023014"/>
    </source>
</evidence>
<keyword evidence="5" id="KW-0479">Metal-binding</keyword>
<reference evidence="11 12" key="1">
    <citation type="submission" date="2019-02" db="EMBL/GenBank/DDBJ databases">
        <title>Closed genome of Sporomusa termitida DSM 4440.</title>
        <authorList>
            <person name="Poehlein A."/>
            <person name="Daniel R."/>
        </authorList>
    </citation>
    <scope>NUCLEOTIDE SEQUENCE [LARGE SCALE GENOMIC DNA]</scope>
    <source>
        <strain evidence="11 12">DSM 4440</strain>
    </source>
</reference>
<dbReference type="Gene3D" id="3.30.70.20">
    <property type="match status" value="2"/>
</dbReference>
<name>A0A517DPX6_9FIRM</name>
<protein>
    <submittedName>
        <fullName evidence="11">Anaerobic dimethyl sulfoxide reductase chain B</fullName>
    </submittedName>
</protein>
<dbReference type="GO" id="GO:0051539">
    <property type="term" value="F:4 iron, 4 sulfur cluster binding"/>
    <property type="evidence" value="ECO:0007669"/>
    <property type="project" value="UniProtKB-KW"/>
</dbReference>
<keyword evidence="8" id="KW-0408">Iron</keyword>
<organism evidence="11 12">
    <name type="scientific">Sporomusa termitida</name>
    <dbReference type="NCBI Taxonomy" id="2377"/>
    <lineage>
        <taxon>Bacteria</taxon>
        <taxon>Bacillati</taxon>
        <taxon>Bacillota</taxon>
        <taxon>Negativicutes</taxon>
        <taxon>Selenomonadales</taxon>
        <taxon>Sporomusaceae</taxon>
        <taxon>Sporomusa</taxon>
    </lineage>
</organism>
<dbReference type="RefSeq" id="WP_144348988.1">
    <property type="nucleotide sequence ID" value="NZ_CP036259.1"/>
</dbReference>
<evidence type="ECO:0000256" key="6">
    <source>
        <dbReference type="ARBA" id="ARBA00022737"/>
    </source>
</evidence>